<proteinExistence type="predicted"/>
<keyword evidence="1" id="KW-0812">Transmembrane</keyword>
<keyword evidence="1" id="KW-0472">Membrane</keyword>
<organism evidence="2 3">
    <name type="scientific">Nibrella viscosa</name>
    <dbReference type="NCBI Taxonomy" id="1084524"/>
    <lineage>
        <taxon>Bacteria</taxon>
        <taxon>Pseudomonadati</taxon>
        <taxon>Bacteroidota</taxon>
        <taxon>Cytophagia</taxon>
        <taxon>Cytophagales</taxon>
        <taxon>Spirosomataceae</taxon>
        <taxon>Nibrella</taxon>
    </lineage>
</organism>
<sequence>MANIDIEKKSGGTVWPWLLGLLLLIAVLAFIFWPRDNTRDEVAVTDNTEQRVGTSNAYATEDVTTTGTMAPAVRSYVDWATSISVQGEMGLDHQFTRTGLMNLADALAAVSLKAPNVNRQQVDNKLSRMRTMANDITDNWESTQHADKIKRAFQASVDVFDELQQSSFPNLNGDVASVRQAVEQMDTNTLTLDQKNKVKDVFRESADVLEKMSRNLGS</sequence>
<keyword evidence="3" id="KW-1185">Reference proteome</keyword>
<keyword evidence="1" id="KW-1133">Transmembrane helix</keyword>
<protein>
    <submittedName>
        <fullName evidence="2">Uncharacterized protein</fullName>
    </submittedName>
</protein>
<dbReference type="RefSeq" id="WP_345265394.1">
    <property type="nucleotide sequence ID" value="NZ_BAABHB010000002.1"/>
</dbReference>
<reference evidence="3" key="1">
    <citation type="journal article" date="2019" name="Int. J. Syst. Evol. Microbiol.">
        <title>The Global Catalogue of Microorganisms (GCM) 10K type strain sequencing project: providing services to taxonomists for standard genome sequencing and annotation.</title>
        <authorList>
            <consortium name="The Broad Institute Genomics Platform"/>
            <consortium name="The Broad Institute Genome Sequencing Center for Infectious Disease"/>
            <person name="Wu L."/>
            <person name="Ma J."/>
        </authorList>
    </citation>
    <scope>NUCLEOTIDE SEQUENCE [LARGE SCALE GENOMIC DNA]</scope>
    <source>
        <strain evidence="3">JCM 17925</strain>
    </source>
</reference>
<evidence type="ECO:0000256" key="1">
    <source>
        <dbReference type="SAM" id="Phobius"/>
    </source>
</evidence>
<feature type="transmembrane region" description="Helical" evidence="1">
    <location>
        <begin position="14"/>
        <end position="33"/>
    </location>
</feature>
<dbReference type="Proteomes" id="UP001500936">
    <property type="component" value="Unassembled WGS sequence"/>
</dbReference>
<evidence type="ECO:0000313" key="3">
    <source>
        <dbReference type="Proteomes" id="UP001500936"/>
    </source>
</evidence>
<accession>A0ABP8K605</accession>
<name>A0ABP8K605_9BACT</name>
<gene>
    <name evidence="2" type="ORF">GCM10023187_14240</name>
</gene>
<evidence type="ECO:0000313" key="2">
    <source>
        <dbReference type="EMBL" id="GAA4400745.1"/>
    </source>
</evidence>
<comment type="caution">
    <text evidence="2">The sequence shown here is derived from an EMBL/GenBank/DDBJ whole genome shotgun (WGS) entry which is preliminary data.</text>
</comment>
<dbReference type="EMBL" id="BAABHB010000002">
    <property type="protein sequence ID" value="GAA4400745.1"/>
    <property type="molecule type" value="Genomic_DNA"/>
</dbReference>